<evidence type="ECO:0000256" key="1">
    <source>
        <dbReference type="ARBA" id="ARBA00022723"/>
    </source>
</evidence>
<evidence type="ECO:0000256" key="3">
    <source>
        <dbReference type="ARBA" id="ARBA00022833"/>
    </source>
</evidence>
<keyword evidence="3" id="KW-0862">Zinc</keyword>
<evidence type="ECO:0000313" key="8">
    <source>
        <dbReference type="Proteomes" id="UP001227230"/>
    </source>
</evidence>
<dbReference type="InterPro" id="IPR036893">
    <property type="entry name" value="SBP_sf"/>
</dbReference>
<accession>A0ABY9D959</accession>
<evidence type="ECO:0000256" key="5">
    <source>
        <dbReference type="SAM" id="MobiDB-lite"/>
    </source>
</evidence>
<sequence>MEWNLQPSTWDLIELNQEKDPYMPTTVGSGTLLGQKTKEKFSVDLKLGRLGDLGDGSTDKFKDSKSLRVSSPSGSSRRARALNGTQNVSCLVDGCTSDLRNCREYHRRHRVCERHSKTPVVIIGGQEKRFCQQCSRFHSLGEFDEVKRSCRKRLDGHNRRRRKTQPESFYLGSGNFLSNHQGTGFLQFGSSQMLTTSTASSPTWPRIARSEEEAMFYNHCQQLHVGPIPFPNSMYNRGGDKEFPFLQDNDPKISHLVVAPEVPNFHPVRVQSKNGRASHELTRPASSDCAFSLLSLPATQFSGISLAQLLHTNATPPVQTISSGPHWFNNLAQDSCSQVIESMPISPVLVPVDTTKANDHCNTMFHMGSSGLSENEPS</sequence>
<dbReference type="PANTHER" id="PTHR31251">
    <property type="entry name" value="SQUAMOSA PROMOTER-BINDING-LIKE PROTEIN 4"/>
    <property type="match status" value="1"/>
</dbReference>
<feature type="region of interest" description="Disordered" evidence="5">
    <location>
        <begin position="59"/>
        <end position="80"/>
    </location>
</feature>
<dbReference type="Pfam" id="PF03110">
    <property type="entry name" value="SBP"/>
    <property type="match status" value="1"/>
</dbReference>
<dbReference type="Proteomes" id="UP001227230">
    <property type="component" value="Chromosome 14"/>
</dbReference>
<dbReference type="SUPFAM" id="SSF103612">
    <property type="entry name" value="SBT domain"/>
    <property type="match status" value="1"/>
</dbReference>
<keyword evidence="2 4" id="KW-0863">Zinc-finger</keyword>
<organism evidence="7 8">
    <name type="scientific">Vitis vinifera</name>
    <name type="common">Grape</name>
    <dbReference type="NCBI Taxonomy" id="29760"/>
    <lineage>
        <taxon>Eukaryota</taxon>
        <taxon>Viridiplantae</taxon>
        <taxon>Streptophyta</taxon>
        <taxon>Embryophyta</taxon>
        <taxon>Tracheophyta</taxon>
        <taxon>Spermatophyta</taxon>
        <taxon>Magnoliopsida</taxon>
        <taxon>eudicotyledons</taxon>
        <taxon>Gunneridae</taxon>
        <taxon>Pentapetalae</taxon>
        <taxon>rosids</taxon>
        <taxon>Vitales</taxon>
        <taxon>Vitaceae</taxon>
        <taxon>Viteae</taxon>
        <taxon>Vitis</taxon>
    </lineage>
</organism>
<dbReference type="InterPro" id="IPR044817">
    <property type="entry name" value="SBP-like"/>
</dbReference>
<protein>
    <recommendedName>
        <fullName evidence="6">SBP-type domain-containing protein</fullName>
    </recommendedName>
</protein>
<feature type="domain" description="SBP-type" evidence="6">
    <location>
        <begin position="87"/>
        <end position="164"/>
    </location>
</feature>
<gene>
    <name evidence="7" type="ORF">VitviT2T_022195</name>
</gene>
<dbReference type="PROSITE" id="PS51141">
    <property type="entry name" value="ZF_SBP"/>
    <property type="match status" value="1"/>
</dbReference>
<name>A0ABY9D959_VITVI</name>
<evidence type="ECO:0000259" key="6">
    <source>
        <dbReference type="PROSITE" id="PS51141"/>
    </source>
</evidence>
<evidence type="ECO:0000256" key="4">
    <source>
        <dbReference type="PROSITE-ProRule" id="PRU00470"/>
    </source>
</evidence>
<keyword evidence="8" id="KW-1185">Reference proteome</keyword>
<proteinExistence type="predicted"/>
<dbReference type="EMBL" id="CP126661">
    <property type="protein sequence ID" value="WKA04135.1"/>
    <property type="molecule type" value="Genomic_DNA"/>
</dbReference>
<dbReference type="PANTHER" id="PTHR31251:SF208">
    <property type="entry name" value="SQUAMOSA PROMOTER-BINDING-LIKE PROTEIN 18"/>
    <property type="match status" value="1"/>
</dbReference>
<keyword evidence="1" id="KW-0479">Metal-binding</keyword>
<reference evidence="7 8" key="1">
    <citation type="journal article" date="2023" name="Hortic Res">
        <title>The complete reference genome for grapevine (Vitis vinifera L.) genetics and breeding.</title>
        <authorList>
            <person name="Shi X."/>
            <person name="Cao S."/>
            <person name="Wang X."/>
            <person name="Huang S."/>
            <person name="Wang Y."/>
            <person name="Liu Z."/>
            <person name="Liu W."/>
            <person name="Leng X."/>
            <person name="Peng Y."/>
            <person name="Wang N."/>
            <person name="Wang Y."/>
            <person name="Ma Z."/>
            <person name="Xu X."/>
            <person name="Zhang F."/>
            <person name="Xue H."/>
            <person name="Zhong H."/>
            <person name="Wang Y."/>
            <person name="Zhang K."/>
            <person name="Velt A."/>
            <person name="Avia K."/>
            <person name="Holtgrawe D."/>
            <person name="Grimplet J."/>
            <person name="Matus J.T."/>
            <person name="Ware D."/>
            <person name="Wu X."/>
            <person name="Wang H."/>
            <person name="Liu C."/>
            <person name="Fang Y."/>
            <person name="Rustenholz C."/>
            <person name="Cheng Z."/>
            <person name="Xiao H."/>
            <person name="Zhou Y."/>
        </authorList>
    </citation>
    <scope>NUCLEOTIDE SEQUENCE [LARGE SCALE GENOMIC DNA]</scope>
    <source>
        <strain evidence="8">cv. Pinot noir / PN40024</strain>
        <tissue evidence="7">Leaf</tissue>
    </source>
</reference>
<evidence type="ECO:0000256" key="2">
    <source>
        <dbReference type="ARBA" id="ARBA00022771"/>
    </source>
</evidence>
<evidence type="ECO:0000313" key="7">
    <source>
        <dbReference type="EMBL" id="WKA04135.1"/>
    </source>
</evidence>
<dbReference type="Gene3D" id="4.10.1100.10">
    <property type="entry name" value="Transcription factor, SBP-box domain"/>
    <property type="match status" value="1"/>
</dbReference>
<feature type="compositionally biased region" description="Low complexity" evidence="5">
    <location>
        <begin position="67"/>
        <end position="76"/>
    </location>
</feature>
<dbReference type="InterPro" id="IPR004333">
    <property type="entry name" value="SBP_dom"/>
</dbReference>